<keyword evidence="2 5" id="KW-0812">Transmembrane</keyword>
<gene>
    <name evidence="7" type="ORF">ACFL27_26120</name>
</gene>
<dbReference type="EMBL" id="JBHPBY010000569">
    <property type="protein sequence ID" value="MFC1853675.1"/>
    <property type="molecule type" value="Genomic_DNA"/>
</dbReference>
<evidence type="ECO:0000313" key="8">
    <source>
        <dbReference type="Proteomes" id="UP001594351"/>
    </source>
</evidence>
<feature type="domain" description="ABC-2 type transporter transmembrane" evidence="6">
    <location>
        <begin position="9"/>
        <end position="205"/>
    </location>
</feature>
<comment type="caution">
    <text evidence="7">The sequence shown here is derived from an EMBL/GenBank/DDBJ whole genome shotgun (WGS) entry which is preliminary data.</text>
</comment>
<accession>A0ABV6Z5F1</accession>
<keyword evidence="8" id="KW-1185">Reference proteome</keyword>
<keyword evidence="3 5" id="KW-1133">Transmembrane helix</keyword>
<evidence type="ECO:0000256" key="1">
    <source>
        <dbReference type="ARBA" id="ARBA00004141"/>
    </source>
</evidence>
<evidence type="ECO:0000256" key="3">
    <source>
        <dbReference type="ARBA" id="ARBA00022989"/>
    </source>
</evidence>
<feature type="transmembrane region" description="Helical" evidence="5">
    <location>
        <begin position="53"/>
        <end position="72"/>
    </location>
</feature>
<feature type="transmembrane region" description="Helical" evidence="5">
    <location>
        <begin position="29"/>
        <end position="47"/>
    </location>
</feature>
<name>A0ABV6Z5F1_UNCC1</name>
<protein>
    <submittedName>
        <fullName evidence="7">ABC transporter permease</fullName>
    </submittedName>
</protein>
<evidence type="ECO:0000313" key="7">
    <source>
        <dbReference type="EMBL" id="MFC1853675.1"/>
    </source>
</evidence>
<sequence length="245" mass="28154">MFDRVFKHQEKTLTDRYLDCKLGEFKTTALLLFQAPFIAALIAYRFHDVTVTKFLYFSLALSSLWFGCTNAAREIIKERSLFGRERLYNLNIGAYLISKIKILSMLGFIQSLFLIVIVNYYVSLDGFIFFHIMNAFFTTLGGIALGLLISTLVNSVHQADALIPIVLIPQILFSPIVMPERFLSGWAPYIEKLMILKWSYSAFIELVSKQGQISNFLAYDCIMMIMVIVMITMAGFFLKHKKIIY</sequence>
<evidence type="ECO:0000256" key="2">
    <source>
        <dbReference type="ARBA" id="ARBA00022692"/>
    </source>
</evidence>
<feature type="transmembrane region" description="Helical" evidence="5">
    <location>
        <begin position="161"/>
        <end position="178"/>
    </location>
</feature>
<evidence type="ECO:0000256" key="4">
    <source>
        <dbReference type="ARBA" id="ARBA00023136"/>
    </source>
</evidence>
<feature type="transmembrane region" description="Helical" evidence="5">
    <location>
        <begin position="102"/>
        <end position="122"/>
    </location>
</feature>
<dbReference type="Pfam" id="PF01061">
    <property type="entry name" value="ABC2_membrane"/>
    <property type="match status" value="1"/>
</dbReference>
<organism evidence="7 8">
    <name type="scientific">candidate division CSSED10-310 bacterium</name>
    <dbReference type="NCBI Taxonomy" id="2855610"/>
    <lineage>
        <taxon>Bacteria</taxon>
        <taxon>Bacteria division CSSED10-310</taxon>
    </lineage>
</organism>
<feature type="transmembrane region" description="Helical" evidence="5">
    <location>
        <begin position="128"/>
        <end position="149"/>
    </location>
</feature>
<keyword evidence="4 5" id="KW-0472">Membrane</keyword>
<dbReference type="InterPro" id="IPR013525">
    <property type="entry name" value="ABC2_TM"/>
</dbReference>
<dbReference type="Proteomes" id="UP001594351">
    <property type="component" value="Unassembled WGS sequence"/>
</dbReference>
<proteinExistence type="predicted"/>
<reference evidence="7 8" key="1">
    <citation type="submission" date="2024-09" db="EMBL/GenBank/DDBJ databases">
        <title>Laminarin stimulates single cell rates of sulfate reduction while oxygen inhibits transcriptomic activity in coastal marine sediment.</title>
        <authorList>
            <person name="Lindsay M."/>
            <person name="Orcutt B."/>
            <person name="Emerson D."/>
            <person name="Stepanauskas R."/>
            <person name="D'Angelo T."/>
        </authorList>
    </citation>
    <scope>NUCLEOTIDE SEQUENCE [LARGE SCALE GENOMIC DNA]</scope>
    <source>
        <strain evidence="7">SAG AM-311-K15</strain>
    </source>
</reference>
<evidence type="ECO:0000256" key="5">
    <source>
        <dbReference type="SAM" id="Phobius"/>
    </source>
</evidence>
<evidence type="ECO:0000259" key="6">
    <source>
        <dbReference type="Pfam" id="PF01061"/>
    </source>
</evidence>
<feature type="transmembrane region" description="Helical" evidence="5">
    <location>
        <begin position="216"/>
        <end position="238"/>
    </location>
</feature>
<comment type="subcellular location">
    <subcellularLocation>
        <location evidence="1">Membrane</location>
        <topology evidence="1">Multi-pass membrane protein</topology>
    </subcellularLocation>
</comment>